<dbReference type="EMBL" id="MU859072">
    <property type="protein sequence ID" value="KAK3955788.1"/>
    <property type="molecule type" value="Genomic_DNA"/>
</dbReference>
<sequence>MTQVRYYTRCFCLEGKLSTPGGREFLVAHIHLPPRDQANDFPPPPGADMTRQDPGVPCQCSTKRTRLPGRSDIIGVHFHGVFPTNPGHRNPSAGGQEVGVFNRREGGNLWWAGERTPDSQGSSITCKEVLAGLAVTAILFGVGAGAFFFTPWGIAALPASAWAPGAVVASMHAGNALFGGSAILVPLVLAGQAGLRAI</sequence>
<keyword evidence="1" id="KW-0812">Transmembrane</keyword>
<protein>
    <submittedName>
        <fullName evidence="2">Uncharacterized protein</fullName>
    </submittedName>
</protein>
<feature type="transmembrane region" description="Helical" evidence="1">
    <location>
        <begin position="161"/>
        <end position="189"/>
    </location>
</feature>
<reference evidence="2" key="2">
    <citation type="submission" date="2023-06" db="EMBL/GenBank/DDBJ databases">
        <authorList>
            <consortium name="Lawrence Berkeley National Laboratory"/>
            <person name="Mondo S.J."/>
            <person name="Hensen N."/>
            <person name="Bonometti L."/>
            <person name="Westerberg I."/>
            <person name="Brannstrom I.O."/>
            <person name="Guillou S."/>
            <person name="Cros-Aarteil S."/>
            <person name="Calhoun S."/>
            <person name="Haridas S."/>
            <person name="Kuo A."/>
            <person name="Pangilinan J."/>
            <person name="Riley R."/>
            <person name="Labutti K."/>
            <person name="Andreopoulos B."/>
            <person name="Lipzen A."/>
            <person name="Chen C."/>
            <person name="Yanf M."/>
            <person name="Daum C."/>
            <person name="Ng V."/>
            <person name="Clum A."/>
            <person name="Steindorff A."/>
            <person name="Ohm R."/>
            <person name="Martin F."/>
            <person name="Silar P."/>
            <person name="Natvig D."/>
            <person name="Lalanne C."/>
            <person name="Gautier V."/>
            <person name="Ament-Velasquez S.L."/>
            <person name="Kruys A."/>
            <person name="Hutchinson M.I."/>
            <person name="Powell A.J."/>
            <person name="Barry K."/>
            <person name="Miller A.N."/>
            <person name="Grigoriev I.V."/>
            <person name="Debuchy R."/>
            <person name="Gladieux P."/>
            <person name="Thoren M.H."/>
            <person name="Johannesson H."/>
        </authorList>
    </citation>
    <scope>NUCLEOTIDE SEQUENCE</scope>
    <source>
        <strain evidence="2">CBS 626.80</strain>
    </source>
</reference>
<accession>A0AAN6SJP4</accession>
<comment type="caution">
    <text evidence="2">The sequence shown here is derived from an EMBL/GenBank/DDBJ whole genome shotgun (WGS) entry which is preliminary data.</text>
</comment>
<evidence type="ECO:0000313" key="2">
    <source>
        <dbReference type="EMBL" id="KAK3955788.1"/>
    </source>
</evidence>
<organism evidence="2 3">
    <name type="scientific">Pseudoneurospora amorphoporcata</name>
    <dbReference type="NCBI Taxonomy" id="241081"/>
    <lineage>
        <taxon>Eukaryota</taxon>
        <taxon>Fungi</taxon>
        <taxon>Dikarya</taxon>
        <taxon>Ascomycota</taxon>
        <taxon>Pezizomycotina</taxon>
        <taxon>Sordariomycetes</taxon>
        <taxon>Sordariomycetidae</taxon>
        <taxon>Sordariales</taxon>
        <taxon>Sordariaceae</taxon>
        <taxon>Pseudoneurospora</taxon>
    </lineage>
</organism>
<keyword evidence="3" id="KW-1185">Reference proteome</keyword>
<name>A0AAN6SJP4_9PEZI</name>
<evidence type="ECO:0000313" key="3">
    <source>
        <dbReference type="Proteomes" id="UP001303222"/>
    </source>
</evidence>
<keyword evidence="1" id="KW-0472">Membrane</keyword>
<proteinExistence type="predicted"/>
<gene>
    <name evidence="2" type="ORF">QBC32DRAFT_16237</name>
</gene>
<reference evidence="2" key="1">
    <citation type="journal article" date="2023" name="Mol. Phylogenet. Evol.">
        <title>Genome-scale phylogeny and comparative genomics of the fungal order Sordariales.</title>
        <authorList>
            <person name="Hensen N."/>
            <person name="Bonometti L."/>
            <person name="Westerberg I."/>
            <person name="Brannstrom I.O."/>
            <person name="Guillou S."/>
            <person name="Cros-Aarteil S."/>
            <person name="Calhoun S."/>
            <person name="Haridas S."/>
            <person name="Kuo A."/>
            <person name="Mondo S."/>
            <person name="Pangilinan J."/>
            <person name="Riley R."/>
            <person name="LaButti K."/>
            <person name="Andreopoulos B."/>
            <person name="Lipzen A."/>
            <person name="Chen C."/>
            <person name="Yan M."/>
            <person name="Daum C."/>
            <person name="Ng V."/>
            <person name="Clum A."/>
            <person name="Steindorff A."/>
            <person name="Ohm R.A."/>
            <person name="Martin F."/>
            <person name="Silar P."/>
            <person name="Natvig D.O."/>
            <person name="Lalanne C."/>
            <person name="Gautier V."/>
            <person name="Ament-Velasquez S.L."/>
            <person name="Kruys A."/>
            <person name="Hutchinson M.I."/>
            <person name="Powell A.J."/>
            <person name="Barry K."/>
            <person name="Miller A.N."/>
            <person name="Grigoriev I.V."/>
            <person name="Debuchy R."/>
            <person name="Gladieux P."/>
            <person name="Hiltunen Thoren M."/>
            <person name="Johannesson H."/>
        </authorList>
    </citation>
    <scope>NUCLEOTIDE SEQUENCE</scope>
    <source>
        <strain evidence="2">CBS 626.80</strain>
    </source>
</reference>
<feature type="transmembrane region" description="Helical" evidence="1">
    <location>
        <begin position="129"/>
        <end position="149"/>
    </location>
</feature>
<dbReference type="AlphaFoldDB" id="A0AAN6SJP4"/>
<keyword evidence="1" id="KW-1133">Transmembrane helix</keyword>
<dbReference type="Proteomes" id="UP001303222">
    <property type="component" value="Unassembled WGS sequence"/>
</dbReference>
<evidence type="ECO:0000256" key="1">
    <source>
        <dbReference type="SAM" id="Phobius"/>
    </source>
</evidence>